<dbReference type="Pfam" id="PF07676">
    <property type="entry name" value="PD40"/>
    <property type="match status" value="3"/>
</dbReference>
<dbReference type="Gene3D" id="2.120.10.30">
    <property type="entry name" value="TolB, C-terminal domain"/>
    <property type="match status" value="2"/>
</dbReference>
<evidence type="ECO:0000256" key="1">
    <source>
        <dbReference type="ARBA" id="ARBA00009820"/>
    </source>
</evidence>
<dbReference type="EMBL" id="FNON01000010">
    <property type="protein sequence ID" value="SDZ16281.1"/>
    <property type="molecule type" value="Genomic_DNA"/>
</dbReference>
<dbReference type="InterPro" id="IPR011042">
    <property type="entry name" value="6-blade_b-propeller_TolB-like"/>
</dbReference>
<keyword evidence="2" id="KW-0732">Signal</keyword>
<proteinExistence type="inferred from homology"/>
<evidence type="ECO:0000313" key="4">
    <source>
        <dbReference type="Proteomes" id="UP000199515"/>
    </source>
</evidence>
<protein>
    <submittedName>
        <fullName evidence="3">WD40-like Beta Propeller Repeat</fullName>
    </submittedName>
</protein>
<dbReference type="RefSeq" id="WP_143047230.1">
    <property type="nucleotide sequence ID" value="NZ_FNON01000010.1"/>
</dbReference>
<dbReference type="Proteomes" id="UP000199515">
    <property type="component" value="Unassembled WGS sequence"/>
</dbReference>
<evidence type="ECO:0000256" key="2">
    <source>
        <dbReference type="SAM" id="SignalP"/>
    </source>
</evidence>
<dbReference type="PANTHER" id="PTHR36842">
    <property type="entry name" value="PROTEIN TOLB HOMOLOG"/>
    <property type="match status" value="1"/>
</dbReference>
<feature type="signal peptide" evidence="2">
    <location>
        <begin position="1"/>
        <end position="25"/>
    </location>
</feature>
<dbReference type="InterPro" id="IPR011659">
    <property type="entry name" value="WD40"/>
</dbReference>
<dbReference type="SUPFAM" id="SSF82171">
    <property type="entry name" value="DPP6 N-terminal domain-like"/>
    <property type="match status" value="1"/>
</dbReference>
<sequence>MSALRPVLATAGVLAGLLVAAPASAAAPVIQVVSRTQAAEGNDSSSDPATSADGRYVVFASYATNFIPGNTNGSQGIYVKDTVSGVISHASAAANGTQADADSEGPSISADGRYVAFSSLAANLVPGDTNGARDIFVKDIRTGAIVKASTAASDFATISADGKHVSFRSGTNAYVKNLDTGELKLIVATAPATPYPLSADGRFAVFTTTGALVAGDTNGKSDVYLKDLQTGTLTRISTTATGGQSTGGATAPAISADGRFAAFESAAADLVPADTNGASDVFVKDLAKGTIRIGAVAANGATTEPKLSADGRYLAFASSATNLVPGDTNGVSDVFVKDLSKDTVIRTSVAAGGAQADEGSDNVDLSGNGRVTVFRSEAANLVPADGNHVADIFSAPALKPGADPYADAIAAGTTVGLSNGANALGAPDGKLAGVTGLLGGRLVLDMGEDEEGTGDLAVYYGGLNLGLLTSLDFLDAQGKTVGSGQLKLIDLGAGTHVAKVPHSGAPYRYVRINTGLLQVFSLDAVEAAG</sequence>
<keyword evidence="4" id="KW-1185">Reference proteome</keyword>
<evidence type="ECO:0000313" key="3">
    <source>
        <dbReference type="EMBL" id="SDZ16281.1"/>
    </source>
</evidence>
<dbReference type="OrthoDB" id="5240813at2"/>
<reference evidence="3 4" key="1">
    <citation type="submission" date="2016-10" db="EMBL/GenBank/DDBJ databases">
        <authorList>
            <person name="de Groot N.N."/>
        </authorList>
    </citation>
    <scope>NUCLEOTIDE SEQUENCE [LARGE SCALE GENOMIC DNA]</scope>
    <source>
        <strain evidence="3 4">CPCC 202699</strain>
    </source>
</reference>
<feature type="chain" id="PRO_5011793846" evidence="2">
    <location>
        <begin position="26"/>
        <end position="529"/>
    </location>
</feature>
<name>A0A1H3QT97_9PSEU</name>
<gene>
    <name evidence="3" type="ORF">SAMN05421504_11056</name>
</gene>
<dbReference type="STRING" id="589385.SAMN05421504_11056"/>
<dbReference type="AlphaFoldDB" id="A0A1H3QT97"/>
<comment type="similarity">
    <text evidence="1">Belongs to the TolB family.</text>
</comment>
<accession>A0A1H3QT97</accession>
<organism evidence="3 4">
    <name type="scientific">Amycolatopsis xylanica</name>
    <dbReference type="NCBI Taxonomy" id="589385"/>
    <lineage>
        <taxon>Bacteria</taxon>
        <taxon>Bacillati</taxon>
        <taxon>Actinomycetota</taxon>
        <taxon>Actinomycetes</taxon>
        <taxon>Pseudonocardiales</taxon>
        <taxon>Pseudonocardiaceae</taxon>
        <taxon>Amycolatopsis</taxon>
    </lineage>
</organism>